<dbReference type="RefSeq" id="WP_136425785.1">
    <property type="nucleotide sequence ID" value="NZ_SSSM01000001.1"/>
</dbReference>
<name>A0A4S4FRK6_9MICO</name>
<evidence type="ECO:0000313" key="2">
    <source>
        <dbReference type="Proteomes" id="UP000309133"/>
    </source>
</evidence>
<keyword evidence="2" id="KW-1185">Reference proteome</keyword>
<dbReference type="AlphaFoldDB" id="A0A4S4FRK6"/>
<evidence type="ECO:0000313" key="1">
    <source>
        <dbReference type="EMBL" id="THG33004.1"/>
    </source>
</evidence>
<dbReference type="EMBL" id="SSSM01000001">
    <property type="protein sequence ID" value="THG33004.1"/>
    <property type="molecule type" value="Genomic_DNA"/>
</dbReference>
<organism evidence="1 2">
    <name type="scientific">Naasia lichenicola</name>
    <dbReference type="NCBI Taxonomy" id="2565933"/>
    <lineage>
        <taxon>Bacteria</taxon>
        <taxon>Bacillati</taxon>
        <taxon>Actinomycetota</taxon>
        <taxon>Actinomycetes</taxon>
        <taxon>Micrococcales</taxon>
        <taxon>Microbacteriaceae</taxon>
        <taxon>Naasia</taxon>
    </lineage>
</organism>
<sequence length="127" mass="13753">MLSPDALVVRAGKQRSVEFLEDKINTVVSRGESPALSVWALDPLTGESRNDTLLRIIEDAMPPHPVVQVSTFRALSDAEFSLILDTSNGQAACHYNVPVSHPTNPAVLEAFINCFGQPEAKPSRGVK</sequence>
<accession>A0A4S4FRK6</accession>
<protein>
    <submittedName>
        <fullName evidence="1">Uncharacterized protein</fullName>
    </submittedName>
</protein>
<reference evidence="1 2" key="1">
    <citation type="submission" date="2019-04" db="EMBL/GenBank/DDBJ databases">
        <authorList>
            <person name="Jiang L."/>
        </authorList>
    </citation>
    <scope>NUCLEOTIDE SEQUENCE [LARGE SCALE GENOMIC DNA]</scope>
    <source>
        <strain evidence="1 2">YIM 131853</strain>
    </source>
</reference>
<dbReference type="Proteomes" id="UP000309133">
    <property type="component" value="Unassembled WGS sequence"/>
</dbReference>
<comment type="caution">
    <text evidence="1">The sequence shown here is derived from an EMBL/GenBank/DDBJ whole genome shotgun (WGS) entry which is preliminary data.</text>
</comment>
<dbReference type="OrthoDB" id="5123657at2"/>
<gene>
    <name evidence="1" type="ORF">E6C64_01165</name>
</gene>
<proteinExistence type="predicted"/>